<dbReference type="STRING" id="888268.A0A1E5UX85"/>
<comment type="caution">
    <text evidence="2">The sequence shown here is derived from an EMBL/GenBank/DDBJ whole genome shotgun (WGS) entry which is preliminary data.</text>
</comment>
<sequence>MLWKAVTEVYMALSSSTIVIADPGCSSGPNALLFLSGVIRVIEDHCKRIGCHPPLELHFFLNDLPKNDFNNLFQSLEQIKKMVVHSASNHGGETIVTPPYYVIGVPGSFYTRLFPCHGVHFFCSS</sequence>
<dbReference type="AlphaFoldDB" id="A0A1E5UX85"/>
<dbReference type="GO" id="GO:0032259">
    <property type="term" value="P:methylation"/>
    <property type="evidence" value="ECO:0007669"/>
    <property type="project" value="UniProtKB-KW"/>
</dbReference>
<keyword evidence="3" id="KW-1185">Reference proteome</keyword>
<reference evidence="2 3" key="1">
    <citation type="submission" date="2016-09" db="EMBL/GenBank/DDBJ databases">
        <title>The draft genome of Dichanthelium oligosanthes: A C3 panicoid grass species.</title>
        <authorList>
            <person name="Studer A.J."/>
            <person name="Schnable J.C."/>
            <person name="Brutnell T.P."/>
        </authorList>
    </citation>
    <scope>NUCLEOTIDE SEQUENCE [LARGE SCALE GENOMIC DNA]</scope>
    <source>
        <strain evidence="3">cv. Kellogg 1175</strain>
        <tissue evidence="2">Leaf</tissue>
    </source>
</reference>
<accession>A0A1E5UX85</accession>
<gene>
    <name evidence="2" type="ORF">BAE44_0021439</name>
</gene>
<dbReference type="OrthoDB" id="783690at2759"/>
<evidence type="ECO:0000313" key="2">
    <source>
        <dbReference type="EMBL" id="OEL17542.1"/>
    </source>
</evidence>
<evidence type="ECO:0000313" key="3">
    <source>
        <dbReference type="Proteomes" id="UP000095767"/>
    </source>
</evidence>
<dbReference type="EMBL" id="LWDX02059707">
    <property type="protein sequence ID" value="OEL17542.1"/>
    <property type="molecule type" value="Genomic_DNA"/>
</dbReference>
<dbReference type="InterPro" id="IPR029063">
    <property type="entry name" value="SAM-dependent_MTases_sf"/>
</dbReference>
<evidence type="ECO:0000256" key="1">
    <source>
        <dbReference type="ARBA" id="ARBA00008908"/>
    </source>
</evidence>
<comment type="similarity">
    <text evidence="1">Belongs to the methyltransferase superfamily. Type-7 methyltransferase family. SABATH subfamily.</text>
</comment>
<keyword evidence="2" id="KW-0489">Methyltransferase</keyword>
<dbReference type="GO" id="GO:0008168">
    <property type="term" value="F:methyltransferase activity"/>
    <property type="evidence" value="ECO:0007669"/>
    <property type="project" value="UniProtKB-KW"/>
</dbReference>
<protein>
    <submittedName>
        <fullName evidence="2">Anthranilate O-methyltransferase 2</fullName>
    </submittedName>
</protein>
<dbReference type="InterPro" id="IPR005299">
    <property type="entry name" value="MeTrfase_7"/>
</dbReference>
<proteinExistence type="inferred from homology"/>
<keyword evidence="2" id="KW-0808">Transferase</keyword>
<dbReference type="SUPFAM" id="SSF53335">
    <property type="entry name" value="S-adenosyl-L-methionine-dependent methyltransferases"/>
    <property type="match status" value="1"/>
</dbReference>
<dbReference type="Proteomes" id="UP000095767">
    <property type="component" value="Unassembled WGS sequence"/>
</dbReference>
<dbReference type="Gene3D" id="3.40.50.150">
    <property type="entry name" value="Vaccinia Virus protein VP39"/>
    <property type="match status" value="1"/>
</dbReference>
<name>A0A1E5UX85_9POAL</name>
<dbReference type="Pfam" id="PF03492">
    <property type="entry name" value="Methyltransf_7"/>
    <property type="match status" value="1"/>
</dbReference>
<organism evidence="2 3">
    <name type="scientific">Dichanthelium oligosanthes</name>
    <dbReference type="NCBI Taxonomy" id="888268"/>
    <lineage>
        <taxon>Eukaryota</taxon>
        <taxon>Viridiplantae</taxon>
        <taxon>Streptophyta</taxon>
        <taxon>Embryophyta</taxon>
        <taxon>Tracheophyta</taxon>
        <taxon>Spermatophyta</taxon>
        <taxon>Magnoliopsida</taxon>
        <taxon>Liliopsida</taxon>
        <taxon>Poales</taxon>
        <taxon>Poaceae</taxon>
        <taxon>PACMAD clade</taxon>
        <taxon>Panicoideae</taxon>
        <taxon>Panicodae</taxon>
        <taxon>Paniceae</taxon>
        <taxon>Dichantheliinae</taxon>
        <taxon>Dichanthelium</taxon>
    </lineage>
</organism>
<dbReference type="PANTHER" id="PTHR31009">
    <property type="entry name" value="S-ADENOSYL-L-METHIONINE:CARBOXYL METHYLTRANSFERASE FAMILY PROTEIN"/>
    <property type="match status" value="1"/>
</dbReference>